<dbReference type="Pfam" id="PF00168">
    <property type="entry name" value="C2"/>
    <property type="match status" value="1"/>
</dbReference>
<evidence type="ECO:0000256" key="1">
    <source>
        <dbReference type="ARBA" id="ARBA00022723"/>
    </source>
</evidence>
<dbReference type="EMBL" id="GCKF01066105">
    <property type="protein sequence ID" value="JAG92906.1"/>
    <property type="molecule type" value="Transcribed_RNA"/>
</dbReference>
<evidence type="ECO:0000313" key="4">
    <source>
        <dbReference type="EMBL" id="JAG92906.1"/>
    </source>
</evidence>
<reference evidence="4" key="1">
    <citation type="submission" date="2015-03" db="EMBL/GenBank/DDBJ databases">
        <title>A transcriptome of Araucaria cunninghamii, an australian fine timber species.</title>
        <authorList>
            <person name="Jing Yi C.J.Y."/>
            <person name="Yin San L.Y.S."/>
            <person name="Abdul Karim S.S."/>
            <person name="Wan Azmi N.N."/>
            <person name="Hercus R.R."/>
            <person name="Croft L.L."/>
        </authorList>
    </citation>
    <scope>NUCLEOTIDE SEQUENCE</scope>
    <source>
        <strain evidence="4">MI0301</strain>
        <tissue evidence="4">Leaf</tissue>
    </source>
</reference>
<keyword evidence="1" id="KW-0479">Metal-binding</keyword>
<dbReference type="InterPro" id="IPR000008">
    <property type="entry name" value="C2_dom"/>
</dbReference>
<protein>
    <recommendedName>
        <fullName evidence="3">C2 domain-containing protein</fullName>
    </recommendedName>
</protein>
<proteinExistence type="predicted"/>
<name>A0A0D6QRP1_ARACU</name>
<dbReference type="GO" id="GO:0046872">
    <property type="term" value="F:metal ion binding"/>
    <property type="evidence" value="ECO:0007669"/>
    <property type="project" value="UniProtKB-KW"/>
</dbReference>
<accession>A0A0D6QRP1</accession>
<organism evidence="4">
    <name type="scientific">Araucaria cunninghamii</name>
    <name type="common">Hoop pine</name>
    <name type="synonym">Moreton Bay pine</name>
    <dbReference type="NCBI Taxonomy" id="56994"/>
    <lineage>
        <taxon>Eukaryota</taxon>
        <taxon>Viridiplantae</taxon>
        <taxon>Streptophyta</taxon>
        <taxon>Embryophyta</taxon>
        <taxon>Tracheophyta</taxon>
        <taxon>Spermatophyta</taxon>
        <taxon>Pinopsida</taxon>
        <taxon>Pinidae</taxon>
        <taxon>Conifers II</taxon>
        <taxon>Araucariales</taxon>
        <taxon>Araucariaceae</taxon>
        <taxon>Araucaria</taxon>
    </lineage>
</organism>
<evidence type="ECO:0000256" key="2">
    <source>
        <dbReference type="ARBA" id="ARBA00022837"/>
    </source>
</evidence>
<evidence type="ECO:0000259" key="3">
    <source>
        <dbReference type="PROSITE" id="PS50004"/>
    </source>
</evidence>
<dbReference type="PANTHER" id="PTHR46502:SF2">
    <property type="entry name" value="16 KDA PHLOEM PROTEIN 2"/>
    <property type="match status" value="1"/>
</dbReference>
<dbReference type="PROSITE" id="PS50004">
    <property type="entry name" value="C2"/>
    <property type="match status" value="1"/>
</dbReference>
<dbReference type="AlphaFoldDB" id="A0A0D6QRP1"/>
<feature type="domain" description="C2" evidence="3">
    <location>
        <begin position="1"/>
        <end position="104"/>
    </location>
</feature>
<dbReference type="SUPFAM" id="SSF49562">
    <property type="entry name" value="C2 domain (Calcium/lipid-binding domain, CaLB)"/>
    <property type="match status" value="1"/>
</dbReference>
<keyword evidence="2" id="KW-0106">Calcium</keyword>
<dbReference type="SMART" id="SM00239">
    <property type="entry name" value="C2"/>
    <property type="match status" value="1"/>
</dbReference>
<dbReference type="InterPro" id="IPR035892">
    <property type="entry name" value="C2_domain_sf"/>
</dbReference>
<dbReference type="CDD" id="cd04049">
    <property type="entry name" value="C2_putative_Elicitor-responsive_gene"/>
    <property type="match status" value="1"/>
</dbReference>
<dbReference type="Gene3D" id="2.60.40.150">
    <property type="entry name" value="C2 domain"/>
    <property type="match status" value="1"/>
</dbReference>
<sequence>MPSGTLEVLLVNAERLQNTDVFCNMDPYVVIKCRTQEQKSSVASGKGSNPEWNERFVFSISEGVNELTLKILDSDAANADDFVGEATIPLEGLFMEGSLPPAPYNVVLPDQSYCGEIKVGLTFTPKKEEDCCEETGEIGGWKESSY</sequence>
<dbReference type="PANTHER" id="PTHR46502">
    <property type="entry name" value="C2 DOMAIN-CONTAINING"/>
    <property type="match status" value="1"/>
</dbReference>